<feature type="transmembrane region" description="Helical" evidence="7">
    <location>
        <begin position="457"/>
        <end position="481"/>
    </location>
</feature>
<proteinExistence type="inferred from homology"/>
<dbReference type="GO" id="GO:0012505">
    <property type="term" value="C:endomembrane system"/>
    <property type="evidence" value="ECO:0007669"/>
    <property type="project" value="UniProtKB-SubCell"/>
</dbReference>
<dbReference type="InterPro" id="IPR019402">
    <property type="entry name" value="CWH43_N"/>
</dbReference>
<evidence type="ECO:0000256" key="2">
    <source>
        <dbReference type="ARBA" id="ARBA00006565"/>
    </source>
</evidence>
<evidence type="ECO:0000256" key="1">
    <source>
        <dbReference type="ARBA" id="ARBA00004127"/>
    </source>
</evidence>
<dbReference type="PANTHER" id="PTHR21324">
    <property type="entry name" value="FASTING-INDUCIBLE INTEGRAL MEMBRANE PROTEIN TM6P1-RELATED"/>
    <property type="match status" value="1"/>
</dbReference>
<evidence type="ECO:0000256" key="6">
    <source>
        <dbReference type="SAM" id="MobiDB-lite"/>
    </source>
</evidence>
<protein>
    <recommendedName>
        <fullName evidence="8">CWH43-like N-terminal domain-containing protein</fullName>
    </recommendedName>
</protein>
<keyword evidence="4 7" id="KW-1133">Transmembrane helix</keyword>
<comment type="caution">
    <text evidence="9">The sequence shown here is derived from an EMBL/GenBank/DDBJ whole genome shotgun (WGS) entry which is preliminary data.</text>
</comment>
<feature type="compositionally biased region" description="Polar residues" evidence="6">
    <location>
        <begin position="7"/>
        <end position="23"/>
    </location>
</feature>
<name>A0A813V6Z3_ADIRI</name>
<keyword evidence="5 7" id="KW-0472">Membrane</keyword>
<evidence type="ECO:0000256" key="4">
    <source>
        <dbReference type="ARBA" id="ARBA00022989"/>
    </source>
</evidence>
<sequence length="510" mass="58714">MAPANIIPTTRQGSAGHTTTHTNLPDDREVFKVLHDCMKDVAKFRQYVYYLGTSCDTTKLRNKIQKLKERIHCSFYHQREVLGSNVAVAGSTKSELTVRRFEKCLCFTLASLSYYEDLLHKFSILLVYFPVATGDRENVVNLGFEDSTIAADEVSYEHHEAEENETNRYIELLNQIQYIQTLRDEIEHIDVYQLRHHATSYSKEFIENMHKYTTDLITERSLEGHRSTLRHYLSDSSSSIIHFHIDIQIVISIVMIEGHLYFFPLSVCVLIPCAYVISFAFAIYLGHSKFEFPYVSQLSSQSPESCIYSQLINVASFLLLITIYIRYRQIAELIRNNPTCGRKYSRFNVTFLVCGLIAAFSLSITCNFPNSNVHSIRLVAMHATFLASVGALYCEMLLSLWIRPLLYSSRILPIVRSLITIVCTLTLIIFLIVQAIVLFKYHQENSLWLPTTQGWNYHLITIVSTWILTICLLSYLSTLIIDFHRIKIISPKIFLANDIIDEQHNLSLSI</sequence>
<evidence type="ECO:0000259" key="8">
    <source>
        <dbReference type="Pfam" id="PF10277"/>
    </source>
</evidence>
<dbReference type="EMBL" id="CAJNOJ010000020">
    <property type="protein sequence ID" value="CAF0838347.1"/>
    <property type="molecule type" value="Genomic_DNA"/>
</dbReference>
<dbReference type="InterPro" id="IPR050911">
    <property type="entry name" value="DRAM/TMEM150_Autophagy_Mod"/>
</dbReference>
<feature type="transmembrane region" description="Helical" evidence="7">
    <location>
        <begin position="347"/>
        <end position="364"/>
    </location>
</feature>
<dbReference type="Proteomes" id="UP000663852">
    <property type="component" value="Unassembled WGS sequence"/>
</dbReference>
<evidence type="ECO:0000256" key="3">
    <source>
        <dbReference type="ARBA" id="ARBA00022692"/>
    </source>
</evidence>
<evidence type="ECO:0000256" key="7">
    <source>
        <dbReference type="SAM" id="Phobius"/>
    </source>
</evidence>
<organism evidence="9 10">
    <name type="scientific">Adineta ricciae</name>
    <name type="common">Rotifer</name>
    <dbReference type="NCBI Taxonomy" id="249248"/>
    <lineage>
        <taxon>Eukaryota</taxon>
        <taxon>Metazoa</taxon>
        <taxon>Spiralia</taxon>
        <taxon>Gnathifera</taxon>
        <taxon>Rotifera</taxon>
        <taxon>Eurotatoria</taxon>
        <taxon>Bdelloidea</taxon>
        <taxon>Adinetida</taxon>
        <taxon>Adinetidae</taxon>
        <taxon>Adineta</taxon>
    </lineage>
</organism>
<evidence type="ECO:0000313" key="9">
    <source>
        <dbReference type="EMBL" id="CAF0838347.1"/>
    </source>
</evidence>
<comment type="similarity">
    <text evidence="2">Belongs to the DRAM/TMEM150 family.</text>
</comment>
<gene>
    <name evidence="9" type="ORF">EDS130_LOCUS6704</name>
</gene>
<comment type="subcellular location">
    <subcellularLocation>
        <location evidence="1">Endomembrane system</location>
        <topology evidence="1">Multi-pass membrane protein</topology>
    </subcellularLocation>
</comment>
<reference evidence="9" key="1">
    <citation type="submission" date="2021-02" db="EMBL/GenBank/DDBJ databases">
        <authorList>
            <person name="Nowell W R."/>
        </authorList>
    </citation>
    <scope>NUCLEOTIDE SEQUENCE</scope>
</reference>
<feature type="region of interest" description="Disordered" evidence="6">
    <location>
        <begin position="1"/>
        <end position="23"/>
    </location>
</feature>
<keyword evidence="3 7" id="KW-0812">Transmembrane</keyword>
<feature type="transmembrane region" description="Helical" evidence="7">
    <location>
        <begin position="414"/>
        <end position="437"/>
    </location>
</feature>
<evidence type="ECO:0000313" key="10">
    <source>
        <dbReference type="Proteomes" id="UP000663852"/>
    </source>
</evidence>
<dbReference type="AlphaFoldDB" id="A0A813V6Z3"/>
<feature type="domain" description="CWH43-like N-terminal" evidence="8">
    <location>
        <begin position="260"/>
        <end position="485"/>
    </location>
</feature>
<feature type="transmembrane region" description="Helical" evidence="7">
    <location>
        <begin position="307"/>
        <end position="327"/>
    </location>
</feature>
<evidence type="ECO:0000256" key="5">
    <source>
        <dbReference type="ARBA" id="ARBA00023136"/>
    </source>
</evidence>
<dbReference type="PANTHER" id="PTHR21324:SF2">
    <property type="entry name" value="EG:22E5.9 PROTEIN"/>
    <property type="match status" value="1"/>
</dbReference>
<accession>A0A813V6Z3</accession>
<dbReference type="Pfam" id="PF10277">
    <property type="entry name" value="Frag1"/>
    <property type="match status" value="1"/>
</dbReference>
<feature type="transmembrane region" description="Helical" evidence="7">
    <location>
        <begin position="376"/>
        <end position="402"/>
    </location>
</feature>
<dbReference type="OrthoDB" id="10011277at2759"/>
<feature type="transmembrane region" description="Helical" evidence="7">
    <location>
        <begin position="260"/>
        <end position="287"/>
    </location>
</feature>